<feature type="region of interest" description="Disordered" evidence="1">
    <location>
        <begin position="123"/>
        <end position="142"/>
    </location>
</feature>
<dbReference type="Proteomes" id="UP000268696">
    <property type="component" value="Chromosome"/>
</dbReference>
<gene>
    <name evidence="2" type="ORF">C4K03_3257</name>
</gene>
<evidence type="ECO:0000313" key="2">
    <source>
        <dbReference type="EMBL" id="AZE55412.1"/>
    </source>
</evidence>
<proteinExistence type="predicted"/>
<evidence type="ECO:0000256" key="1">
    <source>
        <dbReference type="SAM" id="MobiDB-lite"/>
    </source>
</evidence>
<dbReference type="EMBL" id="CP027754">
    <property type="protein sequence ID" value="AZE55412.1"/>
    <property type="molecule type" value="Genomic_DNA"/>
</dbReference>
<organism evidence="2 3">
    <name type="scientific">Pseudomonas synxantha</name>
    <dbReference type="NCBI Taxonomy" id="47883"/>
    <lineage>
        <taxon>Bacteria</taxon>
        <taxon>Pseudomonadati</taxon>
        <taxon>Pseudomonadota</taxon>
        <taxon>Gammaproteobacteria</taxon>
        <taxon>Pseudomonadales</taxon>
        <taxon>Pseudomonadaceae</taxon>
        <taxon>Pseudomonas</taxon>
    </lineage>
</organism>
<sequence length="674" mass="73792">MDQYEKAKTAQKEAHHGMVKHLLGELPLEDRKNLELGKLEYFYSNDYRKTKNGNLELVKRDRTLYVKTTREGVESLYHISSSTGSIEKKNQLILTFPGMRPLEKNNEAEEQLYAISRSYHPFTGSPAPDSAEKPGSDAIPNSFDSKRTNAIASFYLEKMDLDSEELLNYAKSVTSFEHDRMGDSQMGEFLLNLIPFRSAVDNLRRGNYGEAVFDLAFDVLGFLSFGVSKAAQAGNAALKGVQTLSAGAKAAKAAKFFGAMAIDSLNVLGGLVGGITGVGALLRKIATKGAECVNMLKGATGSYDLLKAASKQQGIVAIGTYKVTEQAVEGGAVFREGKWYAYDPITQKPYGAALIDFTPATIAANGQINSNLLDWLARYAAPTPTTTHEKFREVLEAAQRSDSAGYKRGFDSGVVEDVPGYHPTMKQSEVRNLAVTKVNDPEAVGTLAKEIQKRMAHNSLEHYKTFQTEMVAQGGKAYAMPQNLYLSQTDLASTGECAAIVNTMALAILHGRRDEFISNFMKAVGNADDANVKAFRRELNQMHQVLRDQYHGTQPFSQLPYTGIIDELGKATPPTLLAISTKDHGLLAGVTLTPNNEKEWFFFNPNFGLATFPDEASMRRGLEASLNSGRTAGTLKPVDVASGVPEFHVSYFSEQNFTHTVPYNNPYALINATL</sequence>
<evidence type="ECO:0000313" key="3">
    <source>
        <dbReference type="Proteomes" id="UP000268696"/>
    </source>
</evidence>
<protein>
    <submittedName>
        <fullName evidence="2">Uncharacterized protein</fullName>
    </submittedName>
</protein>
<name>A0A3G7U9W0_9PSED</name>
<reference evidence="2 3" key="1">
    <citation type="submission" date="2018-03" db="EMBL/GenBank/DDBJ databases">
        <title>Diversity of phytobeneficial traits revealed by whole-genome analysis of worldwide-isolated phenazine-producing Pseudomonas spp.</title>
        <authorList>
            <person name="Biessy A."/>
            <person name="Novinscak A."/>
            <person name="Blom J."/>
            <person name="Leger G."/>
            <person name="Thomashow L.S."/>
            <person name="Cazorla F.M."/>
            <person name="Josic D."/>
            <person name="Filion M."/>
        </authorList>
    </citation>
    <scope>NUCLEOTIDE SEQUENCE [LARGE SCALE GENOMIC DNA]</scope>
    <source>
        <strain evidence="2 3">30B</strain>
    </source>
</reference>
<dbReference type="CDD" id="cd20495">
    <property type="entry name" value="C58_PaToxP-like"/>
    <property type="match status" value="1"/>
</dbReference>
<accession>A0A3G7U9W0</accession>
<dbReference type="AlphaFoldDB" id="A0A3G7U9W0"/>